<dbReference type="CDD" id="cd04604">
    <property type="entry name" value="CBS_pair_SIS_assoc"/>
    <property type="match status" value="1"/>
</dbReference>
<feature type="domain" description="SIS" evidence="8">
    <location>
        <begin position="35"/>
        <end position="179"/>
    </location>
</feature>
<dbReference type="Pfam" id="PF00571">
    <property type="entry name" value="CBS"/>
    <property type="match status" value="2"/>
</dbReference>
<evidence type="ECO:0000313" key="10">
    <source>
        <dbReference type="Proteomes" id="UP000243077"/>
    </source>
</evidence>
<organism evidence="9 10">
    <name type="scientific">Pontimonas salivibrio</name>
    <dbReference type="NCBI Taxonomy" id="1159327"/>
    <lineage>
        <taxon>Bacteria</taxon>
        <taxon>Bacillati</taxon>
        <taxon>Actinomycetota</taxon>
        <taxon>Actinomycetes</taxon>
        <taxon>Micrococcales</taxon>
        <taxon>Microbacteriaceae</taxon>
        <taxon>Pontimonas</taxon>
    </lineage>
</organism>
<feature type="site" description="Catalytically relevant" evidence="5">
    <location>
        <position position="188"/>
    </location>
</feature>
<dbReference type="OrthoDB" id="9762536at2"/>
<dbReference type="SUPFAM" id="SSF54631">
    <property type="entry name" value="CBS-domain pair"/>
    <property type="match status" value="1"/>
</dbReference>
<dbReference type="EMBL" id="CP026923">
    <property type="protein sequence ID" value="AVG23163.1"/>
    <property type="molecule type" value="Genomic_DNA"/>
</dbReference>
<dbReference type="Pfam" id="PF01380">
    <property type="entry name" value="SIS"/>
    <property type="match status" value="1"/>
</dbReference>
<dbReference type="GO" id="GO:0005975">
    <property type="term" value="P:carbohydrate metabolic process"/>
    <property type="evidence" value="ECO:0007669"/>
    <property type="project" value="InterPro"/>
</dbReference>
<dbReference type="SUPFAM" id="SSF53697">
    <property type="entry name" value="SIS domain"/>
    <property type="match status" value="1"/>
</dbReference>
<dbReference type="InterPro" id="IPR035474">
    <property type="entry name" value="SIS_Kpsf"/>
</dbReference>
<evidence type="ECO:0000256" key="4">
    <source>
        <dbReference type="PIRNR" id="PIRNR004692"/>
    </source>
</evidence>
<dbReference type="GO" id="GO:1901135">
    <property type="term" value="P:carbohydrate derivative metabolic process"/>
    <property type="evidence" value="ECO:0007669"/>
    <property type="project" value="InterPro"/>
</dbReference>
<dbReference type="PANTHER" id="PTHR42745:SF1">
    <property type="entry name" value="ARABINOSE 5-PHOSPHATE ISOMERASE KDSD"/>
    <property type="match status" value="1"/>
</dbReference>
<evidence type="ECO:0000313" key="9">
    <source>
        <dbReference type="EMBL" id="AVG23163.1"/>
    </source>
</evidence>
<dbReference type="PIRSF" id="PIRSF004692">
    <property type="entry name" value="KdsD_KpsF"/>
    <property type="match status" value="1"/>
</dbReference>
<evidence type="ECO:0000256" key="2">
    <source>
        <dbReference type="ARBA" id="ARBA00022737"/>
    </source>
</evidence>
<dbReference type="AlphaFoldDB" id="A0A2L2BNB6"/>
<dbReference type="KEGG" id="psai:C3B54_11159"/>
<dbReference type="InterPro" id="IPR004800">
    <property type="entry name" value="KdsD/KpsF-type"/>
</dbReference>
<keyword evidence="10" id="KW-1185">Reference proteome</keyword>
<feature type="domain" description="CBS" evidence="7">
    <location>
        <begin position="272"/>
        <end position="326"/>
    </location>
</feature>
<dbReference type="SMART" id="SM00116">
    <property type="entry name" value="CBS"/>
    <property type="match status" value="2"/>
</dbReference>
<dbReference type="Gene3D" id="3.40.50.10490">
    <property type="entry name" value="Glucose-6-phosphate isomerase like protein, domain 1"/>
    <property type="match status" value="1"/>
</dbReference>
<keyword evidence="9" id="KW-0413">Isomerase</keyword>
<evidence type="ECO:0000259" key="8">
    <source>
        <dbReference type="PROSITE" id="PS51464"/>
    </source>
</evidence>
<reference evidence="9 10" key="1">
    <citation type="submission" date="2018-02" db="EMBL/GenBank/DDBJ databases">
        <title>Complete genome of the streamlined marine actinobacterium Pontimonas salivibrio CL-TW6 adapted to coastal planktonic lifestype.</title>
        <authorList>
            <person name="Cho B.C."/>
            <person name="Hardies S.C."/>
            <person name="Jang G.I."/>
            <person name="Hwang C.Y."/>
        </authorList>
    </citation>
    <scope>NUCLEOTIDE SEQUENCE [LARGE SCALE GENOMIC DNA]</scope>
    <source>
        <strain evidence="9 10">CL-TW6</strain>
    </source>
</reference>
<feature type="site" description="Catalytically relevant" evidence="5">
    <location>
        <position position="54"/>
    </location>
</feature>
<dbReference type="InterPro" id="IPR000644">
    <property type="entry name" value="CBS_dom"/>
</dbReference>
<dbReference type="PANTHER" id="PTHR42745">
    <property type="match status" value="1"/>
</dbReference>
<keyword evidence="2" id="KW-0677">Repeat</keyword>
<accession>A0A2L2BNB6</accession>
<comment type="similarity">
    <text evidence="1 4">Belongs to the SIS family. GutQ/KpsF subfamily.</text>
</comment>
<name>A0A2L2BNB6_9MICO</name>
<dbReference type="RefSeq" id="WP_158665446.1">
    <property type="nucleotide sequence ID" value="NZ_CP026923.1"/>
</dbReference>
<dbReference type="PROSITE" id="PS51464">
    <property type="entry name" value="SIS"/>
    <property type="match status" value="1"/>
</dbReference>
<dbReference type="InterPro" id="IPR001347">
    <property type="entry name" value="SIS_dom"/>
</dbReference>
<feature type="domain" description="CBS" evidence="7">
    <location>
        <begin position="205"/>
        <end position="263"/>
    </location>
</feature>
<feature type="site" description="Catalytically relevant" evidence="5">
    <location>
        <position position="106"/>
    </location>
</feature>
<dbReference type="EC" id="5.3.1.13" evidence="9"/>
<dbReference type="InterPro" id="IPR046342">
    <property type="entry name" value="CBS_dom_sf"/>
</dbReference>
<proteinExistence type="inferred from homology"/>
<evidence type="ECO:0000256" key="1">
    <source>
        <dbReference type="ARBA" id="ARBA00008165"/>
    </source>
</evidence>
<evidence type="ECO:0000256" key="5">
    <source>
        <dbReference type="PIRSR" id="PIRSR004692-3"/>
    </source>
</evidence>
<dbReference type="Gene3D" id="3.10.580.10">
    <property type="entry name" value="CBS-domain"/>
    <property type="match status" value="1"/>
</dbReference>
<feature type="site" description="Catalytically relevant" evidence="5">
    <location>
        <position position="147"/>
    </location>
</feature>
<dbReference type="GO" id="GO:0019146">
    <property type="term" value="F:arabinose-5-phosphate isomerase activity"/>
    <property type="evidence" value="ECO:0007669"/>
    <property type="project" value="UniProtKB-EC"/>
</dbReference>
<evidence type="ECO:0000256" key="6">
    <source>
        <dbReference type="PROSITE-ProRule" id="PRU00703"/>
    </source>
</evidence>
<evidence type="ECO:0000256" key="3">
    <source>
        <dbReference type="ARBA" id="ARBA00023122"/>
    </source>
</evidence>
<evidence type="ECO:0000259" key="7">
    <source>
        <dbReference type="PROSITE" id="PS51371"/>
    </source>
</evidence>
<dbReference type="InterPro" id="IPR050986">
    <property type="entry name" value="GutQ/KpsF_isomerases"/>
</dbReference>
<dbReference type="Proteomes" id="UP000243077">
    <property type="component" value="Chromosome"/>
</dbReference>
<keyword evidence="3 6" id="KW-0129">CBS domain</keyword>
<gene>
    <name evidence="9" type="ORF">C3B54_11159</name>
</gene>
<dbReference type="PROSITE" id="PS51371">
    <property type="entry name" value="CBS"/>
    <property type="match status" value="2"/>
</dbReference>
<sequence length="326" mass="34131">MTNDALVARAREVLETERAALDAVAARCAEQVAAAARLILEREPADVILTGAGKSGHIAHKLAATMSSVGTRSHYYLTSEMFHGDLGSVDRAGAIILLSKSGSGADLAQLVDFASRRNIALIGIVGDRHSPIVSKLDVFIDASVQREADPEGFVPTSSTTVALALGDALAVCLMEARGFTSADFAQFHPNGALGARLNRTVADIMAGENEIPSLNPEHSVRDLAIEMSKHPTGLAVVRDDSNHLLGVVSDGDLRRALTEVSDLSGVTVGEVMTTQPTTIGPEALLAHALSVMEGHQPGAISALPVVSDDVVKGVVTIHQLHREIPA</sequence>
<dbReference type="GO" id="GO:0097367">
    <property type="term" value="F:carbohydrate derivative binding"/>
    <property type="evidence" value="ECO:0007669"/>
    <property type="project" value="InterPro"/>
</dbReference>
<protein>
    <submittedName>
        <fullName evidence="9">Arabinose-5-phosphate isomerase</fullName>
        <ecNumber evidence="9">5.3.1.13</ecNumber>
    </submittedName>
</protein>
<dbReference type="NCBIfam" id="TIGR00393">
    <property type="entry name" value="kpsF"/>
    <property type="match status" value="1"/>
</dbReference>
<dbReference type="InterPro" id="IPR046348">
    <property type="entry name" value="SIS_dom_sf"/>
</dbReference>
<dbReference type="CDD" id="cd05014">
    <property type="entry name" value="SIS_Kpsf"/>
    <property type="match status" value="1"/>
</dbReference>